<accession>A0A6B1DUL1</accession>
<dbReference type="Gene3D" id="3.40.50.10490">
    <property type="entry name" value="Glucose-6-phosphate isomerase like protein, domain 1"/>
    <property type="match status" value="2"/>
</dbReference>
<dbReference type="Pfam" id="PF01380">
    <property type="entry name" value="SIS"/>
    <property type="match status" value="2"/>
</dbReference>
<dbReference type="CDD" id="cd05008">
    <property type="entry name" value="SIS_GlmS_GlmD_1"/>
    <property type="match status" value="1"/>
</dbReference>
<evidence type="ECO:0000259" key="2">
    <source>
        <dbReference type="PROSITE" id="PS51464"/>
    </source>
</evidence>
<protein>
    <submittedName>
        <fullName evidence="3">SIS domain-containing protein</fullName>
    </submittedName>
</protein>
<reference evidence="3" key="1">
    <citation type="submission" date="2019-09" db="EMBL/GenBank/DDBJ databases">
        <title>Characterisation of the sponge microbiome using genome-centric metagenomics.</title>
        <authorList>
            <person name="Engelberts J.P."/>
            <person name="Robbins S.J."/>
            <person name="De Goeij J.M."/>
            <person name="Aranda M."/>
            <person name="Bell S.C."/>
            <person name="Webster N.S."/>
        </authorList>
    </citation>
    <scope>NUCLEOTIDE SEQUENCE</scope>
    <source>
        <strain evidence="3">SB0662_bin_9</strain>
    </source>
</reference>
<dbReference type="AlphaFoldDB" id="A0A6B1DUL1"/>
<feature type="domain" description="SIS" evidence="2">
    <location>
        <begin position="196"/>
        <end position="338"/>
    </location>
</feature>
<gene>
    <name evidence="3" type="ORF">F4Y08_13910</name>
</gene>
<comment type="caution">
    <text evidence="3">The sequence shown here is derived from an EMBL/GenBank/DDBJ whole genome shotgun (WGS) entry which is preliminary data.</text>
</comment>
<dbReference type="EMBL" id="VXPY01000095">
    <property type="protein sequence ID" value="MYD91409.1"/>
    <property type="molecule type" value="Genomic_DNA"/>
</dbReference>
<dbReference type="CDD" id="cd05009">
    <property type="entry name" value="SIS_GlmS_GlmD_2"/>
    <property type="match status" value="1"/>
</dbReference>
<evidence type="ECO:0000256" key="1">
    <source>
        <dbReference type="ARBA" id="ARBA00022737"/>
    </source>
</evidence>
<sequence length="348" mass="37403">MTSILYTEIRSQPDRLRACLHANLMAMGEVATWIKSAGITSFTMVARGTSRHAAMYGAYLLGAHQHVPVHLFRTGMAAYLGVHPLHPGTCLVGISQSGSGPDLNAILTQAVRRSVPVFALTNNEDSEMAGLATRHIGLQAGPEHAIAATKSFTNQLMCLAMLDHCLDMQQAPYEDLLSIPGHVEETLSIEGPIRTLASRIKDADNLIAIGRGFNHPVACEAALKLQEVCYLPTVAYTSADFIHGPQALLEPDRELLFLDAGPEPNPQFSDIEALAHRAGARITAISSDPGRWSEPTAVIGLPGARDVPDWLAPFSAIAACQLLAYHVGLARGLDVDSPRNLKKVTLTR</sequence>
<dbReference type="GO" id="GO:1901135">
    <property type="term" value="P:carbohydrate derivative metabolic process"/>
    <property type="evidence" value="ECO:0007669"/>
    <property type="project" value="InterPro"/>
</dbReference>
<dbReference type="InterPro" id="IPR035466">
    <property type="entry name" value="GlmS/AgaS_SIS"/>
</dbReference>
<dbReference type="SUPFAM" id="SSF53697">
    <property type="entry name" value="SIS domain"/>
    <property type="match status" value="1"/>
</dbReference>
<dbReference type="GO" id="GO:0097367">
    <property type="term" value="F:carbohydrate derivative binding"/>
    <property type="evidence" value="ECO:0007669"/>
    <property type="project" value="InterPro"/>
</dbReference>
<dbReference type="PANTHER" id="PTHR10937:SF8">
    <property type="entry name" value="AMINOTRANSFERASE-RELATED"/>
    <property type="match status" value="1"/>
</dbReference>
<dbReference type="InterPro" id="IPR035490">
    <property type="entry name" value="GlmS/FrlB_SIS"/>
</dbReference>
<organism evidence="3">
    <name type="scientific">Caldilineaceae bacterium SB0662_bin_9</name>
    <dbReference type="NCBI Taxonomy" id="2605258"/>
    <lineage>
        <taxon>Bacteria</taxon>
        <taxon>Bacillati</taxon>
        <taxon>Chloroflexota</taxon>
        <taxon>Caldilineae</taxon>
        <taxon>Caldilineales</taxon>
        <taxon>Caldilineaceae</taxon>
    </lineage>
</organism>
<feature type="domain" description="SIS" evidence="2">
    <location>
        <begin position="30"/>
        <end position="172"/>
    </location>
</feature>
<dbReference type="InterPro" id="IPR001347">
    <property type="entry name" value="SIS_dom"/>
</dbReference>
<dbReference type="PANTHER" id="PTHR10937">
    <property type="entry name" value="GLUCOSAMINE--FRUCTOSE-6-PHOSPHATE AMINOTRANSFERASE, ISOMERIZING"/>
    <property type="match status" value="1"/>
</dbReference>
<proteinExistence type="predicted"/>
<evidence type="ECO:0000313" key="3">
    <source>
        <dbReference type="EMBL" id="MYD91409.1"/>
    </source>
</evidence>
<keyword evidence="1" id="KW-0677">Repeat</keyword>
<dbReference type="InterPro" id="IPR046348">
    <property type="entry name" value="SIS_dom_sf"/>
</dbReference>
<name>A0A6B1DUL1_9CHLR</name>
<dbReference type="PROSITE" id="PS51464">
    <property type="entry name" value="SIS"/>
    <property type="match status" value="2"/>
</dbReference>